<dbReference type="HOGENOM" id="CLU_1539925_0_0_1"/>
<keyword evidence="2" id="KW-1133">Transmembrane helix</keyword>
<evidence type="ECO:0000256" key="1">
    <source>
        <dbReference type="SAM" id="MobiDB-lite"/>
    </source>
</evidence>
<protein>
    <submittedName>
        <fullName evidence="3">Uncharacterized protein</fullName>
    </submittedName>
</protein>
<accession>L2FVZ0</accession>
<feature type="transmembrane region" description="Helical" evidence="2">
    <location>
        <begin position="52"/>
        <end position="74"/>
    </location>
</feature>
<reference evidence="3" key="1">
    <citation type="submission" date="2012-08" db="EMBL/GenBank/DDBJ databases">
        <title>Genome analysis of Colletotrichum orbiculare and Colletotrichum fructicola.</title>
        <authorList>
            <person name="Gan P.H.P."/>
            <person name="Ikeda K."/>
            <person name="Irieda H."/>
            <person name="Narusaka M."/>
            <person name="O'Connell R.J."/>
            <person name="Narusaka Y."/>
            <person name="Takano Y."/>
            <person name="Kubo Y."/>
            <person name="Shirasu K."/>
        </authorList>
    </citation>
    <scope>NUCLEOTIDE SEQUENCE</scope>
    <source>
        <strain evidence="3">Nara gc5</strain>
    </source>
</reference>
<proteinExistence type="predicted"/>
<dbReference type="STRING" id="1213859.L2FVZ0"/>
<evidence type="ECO:0000256" key="2">
    <source>
        <dbReference type="SAM" id="Phobius"/>
    </source>
</evidence>
<evidence type="ECO:0000313" key="3">
    <source>
        <dbReference type="EMBL" id="ELA30492.1"/>
    </source>
</evidence>
<feature type="region of interest" description="Disordered" evidence="1">
    <location>
        <begin position="153"/>
        <end position="174"/>
    </location>
</feature>
<sequence length="174" mass="19927">MRQRLALRRILLQRLSTPRPQLPFLTIPVTNRPRARYFTTEKKRWLRWEGSLFLRYNISIWGGAACVLAIVFLLNQEALEKEFPTPHEWSIRTRMWIRGAKSAAVNPHLRNVDWAEVIISCREALNILEDVQRDGKGIRELLDEPLSIDGLGAAGKDVSAQPRARSGGGDITRF</sequence>
<dbReference type="AlphaFoldDB" id="L2FVZ0"/>
<name>L2FVZ0_COLFN</name>
<dbReference type="EMBL" id="KB020794">
    <property type="protein sequence ID" value="ELA30492.1"/>
    <property type="molecule type" value="Genomic_DNA"/>
</dbReference>
<keyword evidence="2" id="KW-0472">Membrane</keyword>
<gene>
    <name evidence="3" type="ORF">CGGC5_9235</name>
</gene>
<keyword evidence="2" id="KW-0812">Transmembrane</keyword>
<organism evidence="3">
    <name type="scientific">Colletotrichum fructicola (strain Nara gc5)</name>
    <name type="common">Anthracnose fungus</name>
    <name type="synonym">Colletotrichum gloeosporioides (strain Nara gc5)</name>
    <dbReference type="NCBI Taxonomy" id="1213859"/>
    <lineage>
        <taxon>Eukaryota</taxon>
        <taxon>Fungi</taxon>
        <taxon>Dikarya</taxon>
        <taxon>Ascomycota</taxon>
        <taxon>Pezizomycotina</taxon>
        <taxon>Sordariomycetes</taxon>
        <taxon>Hypocreomycetidae</taxon>
        <taxon>Glomerellales</taxon>
        <taxon>Glomerellaceae</taxon>
        <taxon>Colletotrichum</taxon>
        <taxon>Colletotrichum gloeosporioides species complex</taxon>
    </lineage>
</organism>